<name>A0A2K5ATI7_9ARCH</name>
<dbReference type="AlphaFoldDB" id="A0A2K5ATI7"/>
<proteinExistence type="predicted"/>
<dbReference type="EMBL" id="LT981265">
    <property type="protein sequence ID" value="SPC34966.1"/>
    <property type="molecule type" value="Genomic_DNA"/>
</dbReference>
<evidence type="ECO:0000313" key="1">
    <source>
        <dbReference type="EMBL" id="SPC34966.1"/>
    </source>
</evidence>
<gene>
    <name evidence="1" type="ORF">NCAV_1803</name>
</gene>
<accession>A0A2K5ATI7</accession>
<dbReference type="Proteomes" id="UP000236248">
    <property type="component" value="Chromosome NCAV"/>
</dbReference>
<keyword evidence="2" id="KW-1185">Reference proteome</keyword>
<reference evidence="2" key="1">
    <citation type="submission" date="2018-01" db="EMBL/GenBank/DDBJ databases">
        <authorList>
            <person name="Kerou L M."/>
        </authorList>
    </citation>
    <scope>NUCLEOTIDE SEQUENCE [LARGE SCALE GENOMIC DNA]</scope>
    <source>
        <strain evidence="2">SCU2</strain>
    </source>
</reference>
<protein>
    <submittedName>
        <fullName evidence="1">Uncharacterized protein</fullName>
    </submittedName>
</protein>
<dbReference type="KEGG" id="ncv:NCAV_1803"/>
<sequence length="38" mass="4175">MGPSGIAIDTIPLTMAIIKKARRESNRYILSSKPMSKV</sequence>
<organism evidence="1 2">
    <name type="scientific">Candidatus Nitrosocaldus cavascurensis</name>
    <dbReference type="NCBI Taxonomy" id="2058097"/>
    <lineage>
        <taxon>Archaea</taxon>
        <taxon>Nitrososphaerota</taxon>
        <taxon>Nitrososphaeria</taxon>
        <taxon>Candidatus Nitrosocaldales</taxon>
        <taxon>Candidatus Nitrosocaldaceae</taxon>
        <taxon>Candidatus Nitrosocaldus</taxon>
    </lineage>
</organism>
<evidence type="ECO:0000313" key="2">
    <source>
        <dbReference type="Proteomes" id="UP000236248"/>
    </source>
</evidence>